<keyword evidence="8 9" id="KW-0539">Nucleus</keyword>
<comment type="pathway">
    <text evidence="9">tRNA modification; N(7)-methylguanine-tRNA biosynthesis.</text>
</comment>
<dbReference type="PROSITE" id="PS51625">
    <property type="entry name" value="SAM_MT_TRMB"/>
    <property type="match status" value="1"/>
</dbReference>
<dbReference type="PANTHER" id="PTHR23417">
    <property type="entry name" value="3-DEOXY-D-MANNO-OCTULOSONIC-ACID TRANSFERASE/TRNA GUANINE-N 7 - -METHYLTRANSFERASE"/>
    <property type="match status" value="1"/>
</dbReference>
<evidence type="ECO:0000256" key="3">
    <source>
        <dbReference type="ARBA" id="ARBA00022603"/>
    </source>
</evidence>
<keyword evidence="4 9" id="KW-0808">Transferase</keyword>
<comment type="caution">
    <text evidence="9">Lacks conserved residue(s) required for the propagation of feature annotation.</text>
</comment>
<accession>A0A7S1MG24</accession>
<dbReference type="Gene3D" id="3.40.50.150">
    <property type="entry name" value="Vaccinia Virus protein VP39"/>
    <property type="match status" value="1"/>
</dbReference>
<dbReference type="InterPro" id="IPR025763">
    <property type="entry name" value="Trm8_euk"/>
</dbReference>
<protein>
    <recommendedName>
        <fullName evidence="9">tRNA (guanine-N(7)-)-methyltransferase</fullName>
        <ecNumber evidence="9">2.1.1.33</ecNumber>
    </recommendedName>
    <alternativeName>
        <fullName evidence="9">tRNA (guanine(46)-N(7))-methyltransferase</fullName>
    </alternativeName>
    <alternativeName>
        <fullName evidence="9">tRNA(m7G46)-methyltransferase</fullName>
    </alternativeName>
</protein>
<evidence type="ECO:0000256" key="8">
    <source>
        <dbReference type="ARBA" id="ARBA00023242"/>
    </source>
</evidence>
<dbReference type="FunFam" id="3.40.50.150:FF:000372">
    <property type="entry name" value="tRNA (guanine-N(7)-)-methyltransferase"/>
    <property type="match status" value="1"/>
</dbReference>
<evidence type="ECO:0000256" key="2">
    <source>
        <dbReference type="ARBA" id="ARBA00022555"/>
    </source>
</evidence>
<comment type="function">
    <text evidence="9">Catalyzes the formation of N(7)-methylguanine at position 46 (m7G46) in tRNA.</text>
</comment>
<feature type="binding site" evidence="9">
    <location>
        <position position="90"/>
    </location>
    <ligand>
        <name>S-adenosyl-L-methionine</name>
        <dbReference type="ChEBI" id="CHEBI:59789"/>
    </ligand>
</feature>
<comment type="similarity">
    <text evidence="9">Belongs to the class I-like SAM-binding methyltransferase superfamily. TrmB family.</text>
</comment>
<feature type="region of interest" description="Disordered" evidence="10">
    <location>
        <begin position="1"/>
        <end position="23"/>
    </location>
</feature>
<keyword evidence="7 9" id="KW-0694">RNA-binding</keyword>
<proteinExistence type="inferred from homology"/>
<dbReference type="AlphaFoldDB" id="A0A7S1MG24"/>
<dbReference type="Pfam" id="PF02390">
    <property type="entry name" value="Methyltransf_4"/>
    <property type="match status" value="1"/>
</dbReference>
<keyword evidence="6 9" id="KW-0819">tRNA processing</keyword>
<evidence type="ECO:0000256" key="10">
    <source>
        <dbReference type="SAM" id="MobiDB-lite"/>
    </source>
</evidence>
<comment type="catalytic activity">
    <reaction evidence="1 9">
        <text>guanosine(46) in tRNA + S-adenosyl-L-methionine = N(7)-methylguanosine(46) in tRNA + S-adenosyl-L-homocysteine</text>
        <dbReference type="Rhea" id="RHEA:42708"/>
        <dbReference type="Rhea" id="RHEA-COMP:10188"/>
        <dbReference type="Rhea" id="RHEA-COMP:10189"/>
        <dbReference type="ChEBI" id="CHEBI:57856"/>
        <dbReference type="ChEBI" id="CHEBI:59789"/>
        <dbReference type="ChEBI" id="CHEBI:74269"/>
        <dbReference type="ChEBI" id="CHEBI:74480"/>
        <dbReference type="EC" id="2.1.1.33"/>
    </reaction>
</comment>
<evidence type="ECO:0000256" key="7">
    <source>
        <dbReference type="ARBA" id="ARBA00022884"/>
    </source>
</evidence>
<dbReference type="GO" id="GO:0043527">
    <property type="term" value="C:tRNA methyltransferase complex"/>
    <property type="evidence" value="ECO:0007669"/>
    <property type="project" value="TreeGrafter"/>
</dbReference>
<evidence type="ECO:0000256" key="1">
    <source>
        <dbReference type="ARBA" id="ARBA00000142"/>
    </source>
</evidence>
<organism evidence="11">
    <name type="scientific">Neobodo designis</name>
    <name type="common">Flagellated protozoan</name>
    <name type="synonym">Bodo designis</name>
    <dbReference type="NCBI Taxonomy" id="312471"/>
    <lineage>
        <taxon>Eukaryota</taxon>
        <taxon>Discoba</taxon>
        <taxon>Euglenozoa</taxon>
        <taxon>Kinetoplastea</taxon>
        <taxon>Metakinetoplastina</taxon>
        <taxon>Neobodonida</taxon>
        <taxon>Neobodo</taxon>
    </lineage>
</organism>
<evidence type="ECO:0000256" key="6">
    <source>
        <dbReference type="ARBA" id="ARBA00022694"/>
    </source>
</evidence>
<evidence type="ECO:0000256" key="9">
    <source>
        <dbReference type="HAMAP-Rule" id="MF_03055"/>
    </source>
</evidence>
<evidence type="ECO:0000256" key="4">
    <source>
        <dbReference type="ARBA" id="ARBA00022679"/>
    </source>
</evidence>
<evidence type="ECO:0000256" key="5">
    <source>
        <dbReference type="ARBA" id="ARBA00022691"/>
    </source>
</evidence>
<keyword evidence="2 9" id="KW-0820">tRNA-binding</keyword>
<dbReference type="HAMAP" id="MF_03055">
    <property type="entry name" value="tRNA_methyltr_TrmB_euk"/>
    <property type="match status" value="1"/>
</dbReference>
<gene>
    <name evidence="11" type="ORF">NDES1114_LOCUS22189</name>
</gene>
<sequence length="290" mass="32503">MAAPVDLRPTPTPGLIPPLDVTASGEAPKWTRLPIRTRPHRNPLAENDDEHPFSPEEVARELMPTYYPAVTATGAPSPSAGKDIEIADIGCAFGGMLISLAPHFPTTRMIGLEIRSRVVSFAQGKTQALREAAKDAPPPPEGSTYHDYTNLWFEQCNVMRYGTRFFRKGQLTRLFFAHPDPHWKVKNIRRRIISPGLVHVYAYWMRLGGLVYTVSDVPELEQWMIDCLDASPMFQRLTDEELEQDRTVLDIAVTTSEDAQRAQRKGLPKNFAVHRRINPADKKPVAPATA</sequence>
<dbReference type="EC" id="2.1.1.33" evidence="9"/>
<dbReference type="GO" id="GO:0005634">
    <property type="term" value="C:nucleus"/>
    <property type="evidence" value="ECO:0007669"/>
    <property type="project" value="UniProtKB-SubCell"/>
</dbReference>
<reference evidence="11" key="1">
    <citation type="submission" date="2021-01" db="EMBL/GenBank/DDBJ databases">
        <authorList>
            <person name="Corre E."/>
            <person name="Pelletier E."/>
            <person name="Niang G."/>
            <person name="Scheremetjew M."/>
            <person name="Finn R."/>
            <person name="Kale V."/>
            <person name="Holt S."/>
            <person name="Cochrane G."/>
            <person name="Meng A."/>
            <person name="Brown T."/>
            <person name="Cohen L."/>
        </authorList>
    </citation>
    <scope>NUCLEOTIDE SEQUENCE</scope>
    <source>
        <strain evidence="11">CCAP 1951/1</strain>
    </source>
</reference>
<dbReference type="InterPro" id="IPR029063">
    <property type="entry name" value="SAM-dependent_MTases_sf"/>
</dbReference>
<evidence type="ECO:0000313" key="11">
    <source>
        <dbReference type="EMBL" id="CAD9130457.1"/>
    </source>
</evidence>
<comment type="subcellular location">
    <subcellularLocation>
        <location evidence="9">Nucleus</location>
    </subcellularLocation>
</comment>
<feature type="active site" evidence="9">
    <location>
        <position position="180"/>
    </location>
</feature>
<dbReference type="GO" id="GO:0000049">
    <property type="term" value="F:tRNA binding"/>
    <property type="evidence" value="ECO:0007669"/>
    <property type="project" value="UniProtKB-UniRule"/>
</dbReference>
<feature type="binding site" evidence="9">
    <location>
        <begin position="157"/>
        <end position="158"/>
    </location>
    <ligand>
        <name>S-adenosyl-L-methionine</name>
        <dbReference type="ChEBI" id="CHEBI:59789"/>
    </ligand>
</feature>
<dbReference type="GO" id="GO:0008176">
    <property type="term" value="F:tRNA (guanine(46)-N7)-methyltransferase activity"/>
    <property type="evidence" value="ECO:0007669"/>
    <property type="project" value="UniProtKB-UniRule"/>
</dbReference>
<dbReference type="InterPro" id="IPR003358">
    <property type="entry name" value="tRNA_(Gua-N-7)_MeTrfase_Trmb"/>
</dbReference>
<dbReference type="PANTHER" id="PTHR23417:SF16">
    <property type="entry name" value="TRNA (GUANINE-N(7)-)-METHYLTRANSFERASE"/>
    <property type="match status" value="1"/>
</dbReference>
<dbReference type="SUPFAM" id="SSF53335">
    <property type="entry name" value="S-adenosyl-L-methionine-dependent methyltransferases"/>
    <property type="match status" value="1"/>
</dbReference>
<feature type="binding site" evidence="9">
    <location>
        <begin position="113"/>
        <end position="114"/>
    </location>
    <ligand>
        <name>S-adenosyl-L-methionine</name>
        <dbReference type="ChEBI" id="CHEBI:59789"/>
    </ligand>
</feature>
<keyword evidence="3 9" id="KW-0489">Methyltransferase</keyword>
<feature type="binding site" evidence="9">
    <location>
        <begin position="256"/>
        <end position="258"/>
    </location>
    <ligand>
        <name>S-adenosyl-L-methionine</name>
        <dbReference type="ChEBI" id="CHEBI:59789"/>
    </ligand>
</feature>
<keyword evidence="5 9" id="KW-0949">S-adenosyl-L-methionine</keyword>
<dbReference type="EMBL" id="HBGF01033133">
    <property type="protein sequence ID" value="CAD9130457.1"/>
    <property type="molecule type" value="Transcribed_RNA"/>
</dbReference>
<dbReference type="UniPathway" id="UPA00989"/>
<name>A0A7S1MG24_NEODS</name>